<comment type="caution">
    <text evidence="1">The sequence shown here is derived from an EMBL/GenBank/DDBJ whole genome shotgun (WGS) entry which is preliminary data.</text>
</comment>
<accession>A0A0F9N7P1</accession>
<dbReference type="EMBL" id="LAZR01007513">
    <property type="protein sequence ID" value="KKM84785.1"/>
    <property type="molecule type" value="Genomic_DNA"/>
</dbReference>
<evidence type="ECO:0000313" key="1">
    <source>
        <dbReference type="EMBL" id="KKM84785.1"/>
    </source>
</evidence>
<organism evidence="1">
    <name type="scientific">marine sediment metagenome</name>
    <dbReference type="NCBI Taxonomy" id="412755"/>
    <lineage>
        <taxon>unclassified sequences</taxon>
        <taxon>metagenomes</taxon>
        <taxon>ecological metagenomes</taxon>
    </lineage>
</organism>
<gene>
    <name evidence="1" type="ORF">LCGC14_1295720</name>
</gene>
<protein>
    <submittedName>
        <fullName evidence="1">Uncharacterized protein</fullName>
    </submittedName>
</protein>
<name>A0A0F9N7P1_9ZZZZ</name>
<proteinExistence type="predicted"/>
<dbReference type="AlphaFoldDB" id="A0A0F9N7P1"/>
<reference evidence="1" key="1">
    <citation type="journal article" date="2015" name="Nature">
        <title>Complex archaea that bridge the gap between prokaryotes and eukaryotes.</title>
        <authorList>
            <person name="Spang A."/>
            <person name="Saw J.H."/>
            <person name="Jorgensen S.L."/>
            <person name="Zaremba-Niedzwiedzka K."/>
            <person name="Martijn J."/>
            <person name="Lind A.E."/>
            <person name="van Eijk R."/>
            <person name="Schleper C."/>
            <person name="Guy L."/>
            <person name="Ettema T.J."/>
        </authorList>
    </citation>
    <scope>NUCLEOTIDE SEQUENCE</scope>
</reference>
<sequence>MVTEMFPLVRRDALPEDSTYIDDGCEVAPSCLSCPLLVCRYDRPAGLRSLRSEARMDLAAEFRSKGYSANGTAVAMELSKRQVYRLWATARQRNGDIGLSEVETNRGIVVLMGECSNGRA</sequence>